<dbReference type="Proteomes" id="UP000010433">
    <property type="component" value="Unassembled WGS sequence"/>
</dbReference>
<keyword evidence="2" id="KW-1185">Reference proteome</keyword>
<protein>
    <submittedName>
        <fullName evidence="1">Uncharacterized protein</fullName>
    </submittedName>
</protein>
<gene>
    <name evidence="1" type="ORF">HMPREF9151_02481</name>
</gene>
<proteinExistence type="predicted"/>
<dbReference type="STRING" id="1127699.HMPREF9151_02481"/>
<dbReference type="PATRIC" id="fig|1127699.3.peg.2274"/>
<reference evidence="1 2" key="1">
    <citation type="submission" date="2012-05" db="EMBL/GenBank/DDBJ databases">
        <authorList>
            <person name="Weinstock G."/>
            <person name="Sodergren E."/>
            <person name="Lobos E.A."/>
            <person name="Fulton L."/>
            <person name="Fulton R."/>
            <person name="Courtney L."/>
            <person name="Fronick C."/>
            <person name="O'Laughlin M."/>
            <person name="Godfrey J."/>
            <person name="Wilson R.M."/>
            <person name="Miner T."/>
            <person name="Farmer C."/>
            <person name="Delehaunty K."/>
            <person name="Cordes M."/>
            <person name="Minx P."/>
            <person name="Tomlinson C."/>
            <person name="Chen J."/>
            <person name="Wollam A."/>
            <person name="Pepin K.H."/>
            <person name="Bhonagiri V."/>
            <person name="Zhang X."/>
            <person name="Suruliraj S."/>
            <person name="Warren W."/>
            <person name="Mitreva M."/>
            <person name="Mardis E.R."/>
            <person name="Wilson R.K."/>
        </authorList>
    </citation>
    <scope>NUCLEOTIDE SEQUENCE [LARGE SCALE GENOMIC DNA]</scope>
    <source>
        <strain evidence="1 2">F0055</strain>
    </source>
</reference>
<name>L1MYZ7_9BACT</name>
<evidence type="ECO:0000313" key="1">
    <source>
        <dbReference type="EMBL" id="EKX96234.1"/>
    </source>
</evidence>
<dbReference type="EMBL" id="AMEP01000163">
    <property type="protein sequence ID" value="EKX96234.1"/>
    <property type="molecule type" value="Genomic_DNA"/>
</dbReference>
<dbReference type="RefSeq" id="WP_009161341.1">
    <property type="nucleotide sequence ID" value="NZ_KB290963.1"/>
</dbReference>
<organism evidence="1 2">
    <name type="scientific">Hoylesella saccharolytica F0055</name>
    <dbReference type="NCBI Taxonomy" id="1127699"/>
    <lineage>
        <taxon>Bacteria</taxon>
        <taxon>Pseudomonadati</taxon>
        <taxon>Bacteroidota</taxon>
        <taxon>Bacteroidia</taxon>
        <taxon>Bacteroidales</taxon>
        <taxon>Prevotellaceae</taxon>
        <taxon>Hoylesella</taxon>
    </lineage>
</organism>
<comment type="caution">
    <text evidence="1">The sequence shown here is derived from an EMBL/GenBank/DDBJ whole genome shotgun (WGS) entry which is preliminary data.</text>
</comment>
<sequence>MCKITFDTVYRANQRTMSQAKDIHSVLSTVASHDKLNVSVSVYGKVFRQNISTEKIKESFERALHYYGKEV</sequence>
<dbReference type="AlphaFoldDB" id="L1MYZ7"/>
<evidence type="ECO:0000313" key="2">
    <source>
        <dbReference type="Proteomes" id="UP000010433"/>
    </source>
</evidence>
<dbReference type="HOGENOM" id="CLU_2736722_0_0_10"/>
<accession>L1MYZ7</accession>